<evidence type="ECO:0000256" key="1">
    <source>
        <dbReference type="ARBA" id="ARBA00004141"/>
    </source>
</evidence>
<evidence type="ECO:0000256" key="3">
    <source>
        <dbReference type="ARBA" id="ARBA00022989"/>
    </source>
</evidence>
<feature type="transmembrane region" description="Helical" evidence="6">
    <location>
        <begin position="340"/>
        <end position="362"/>
    </location>
</feature>
<dbReference type="GeneID" id="27350993"/>
<feature type="transmembrane region" description="Helical" evidence="6">
    <location>
        <begin position="139"/>
        <end position="162"/>
    </location>
</feature>
<name>A0A0D2AFG4_9EURO</name>
<protein>
    <recommendedName>
        <fullName evidence="9">Autophagy-related protein</fullName>
    </recommendedName>
</protein>
<dbReference type="VEuPathDB" id="FungiDB:PV07_11799"/>
<evidence type="ECO:0000256" key="2">
    <source>
        <dbReference type="ARBA" id="ARBA00022692"/>
    </source>
</evidence>
<dbReference type="AlphaFoldDB" id="A0A0D2AFG4"/>
<keyword evidence="8" id="KW-1185">Reference proteome</keyword>
<feature type="transmembrane region" description="Helical" evidence="6">
    <location>
        <begin position="232"/>
        <end position="255"/>
    </location>
</feature>
<feature type="transmembrane region" description="Helical" evidence="6">
    <location>
        <begin position="403"/>
        <end position="425"/>
    </location>
</feature>
<accession>A0A0D2AFG4</accession>
<feature type="compositionally biased region" description="Polar residues" evidence="5">
    <location>
        <begin position="473"/>
        <end position="483"/>
    </location>
</feature>
<dbReference type="PANTHER" id="PTHR23294:SF59">
    <property type="entry name" value="UNC93-LIKE PROTEIN C922.05C"/>
    <property type="match status" value="1"/>
</dbReference>
<sequence length="483" mass="51704">MGVKGYLRWHGPFMQNALAALCLGLTAGIYVALSGLGAGGGQATSQHMIDIAQASCDAASLVAGLFCGVMLNKFGPAICASVGAVGYAVYVGGFWYFGEHGTLAFPVTGATILGITAVLIESTVSYIAIAYSEEREKGLYVTMMQVIKYGCSLVAATIPLAIDASNPKATSVPTAVYITFIILMSSAVVLGLFILPAEKIRRDDGTGIAVLPKLTFKDAMLGGFHTLADKRLLLLCPALICTAIHLVYCGIANAYHNNSRVRALNTFCALAVAIPSNLVLSWLLDNRRWSRKTRALAGTTYVGVFLIGAFIAEVVRTWHWSRVVPHTKMDWTSPDFAGQFILFIVGWNAAGMILNLATWYLGTLSNDPLICSHYAGLSRALLAVGQGFVFGIDAAGIPYRNEAGALLGMFSISMLGMYIFAFTCVQETRYFKEEHVIVPRYAQEQLGHIQGQEAREGAKPGADGSDEVHTEVIVSTTGEKNTA</sequence>
<dbReference type="GO" id="GO:0016020">
    <property type="term" value="C:membrane"/>
    <property type="evidence" value="ECO:0007669"/>
    <property type="project" value="UniProtKB-SubCell"/>
</dbReference>
<dbReference type="InterPro" id="IPR051617">
    <property type="entry name" value="UNC-93-like_regulator"/>
</dbReference>
<keyword evidence="3 6" id="KW-1133">Transmembrane helix</keyword>
<feature type="transmembrane region" description="Helical" evidence="6">
    <location>
        <begin position="374"/>
        <end position="397"/>
    </location>
</feature>
<feature type="transmembrane region" description="Helical" evidence="6">
    <location>
        <begin position="17"/>
        <end position="39"/>
    </location>
</feature>
<proteinExistence type="predicted"/>
<dbReference type="HOGENOM" id="CLU_030884_0_0_1"/>
<evidence type="ECO:0000256" key="6">
    <source>
        <dbReference type="SAM" id="Phobius"/>
    </source>
</evidence>
<feature type="transmembrane region" description="Helical" evidence="6">
    <location>
        <begin position="261"/>
        <end position="284"/>
    </location>
</feature>
<dbReference type="RefSeq" id="XP_016243828.1">
    <property type="nucleotide sequence ID" value="XM_016399266.1"/>
</dbReference>
<comment type="subcellular location">
    <subcellularLocation>
        <location evidence="1">Membrane</location>
        <topology evidence="1">Multi-pass membrane protein</topology>
    </subcellularLocation>
</comment>
<feature type="transmembrane region" description="Helical" evidence="6">
    <location>
        <begin position="174"/>
        <end position="195"/>
    </location>
</feature>
<dbReference type="SUPFAM" id="SSF103473">
    <property type="entry name" value="MFS general substrate transporter"/>
    <property type="match status" value="1"/>
</dbReference>
<feature type="transmembrane region" description="Helical" evidence="6">
    <location>
        <begin position="296"/>
        <end position="320"/>
    </location>
</feature>
<dbReference type="OrthoDB" id="417877at2759"/>
<dbReference type="InterPro" id="IPR036259">
    <property type="entry name" value="MFS_trans_sf"/>
</dbReference>
<evidence type="ECO:0008006" key="9">
    <source>
        <dbReference type="Google" id="ProtNLM"/>
    </source>
</evidence>
<feature type="transmembrane region" description="Helical" evidence="6">
    <location>
        <begin position="78"/>
        <end position="97"/>
    </location>
</feature>
<feature type="transmembrane region" description="Helical" evidence="6">
    <location>
        <begin position="103"/>
        <end position="127"/>
    </location>
</feature>
<keyword evidence="4 6" id="KW-0472">Membrane</keyword>
<evidence type="ECO:0000256" key="5">
    <source>
        <dbReference type="SAM" id="MobiDB-lite"/>
    </source>
</evidence>
<dbReference type="EMBL" id="KN847046">
    <property type="protein sequence ID" value="KIW23612.1"/>
    <property type="molecule type" value="Genomic_DNA"/>
</dbReference>
<reference evidence="7 8" key="1">
    <citation type="submission" date="2015-01" db="EMBL/GenBank/DDBJ databases">
        <title>The Genome Sequence of Cladophialophora immunda CBS83496.</title>
        <authorList>
            <consortium name="The Broad Institute Genomics Platform"/>
            <person name="Cuomo C."/>
            <person name="de Hoog S."/>
            <person name="Gorbushina A."/>
            <person name="Stielow B."/>
            <person name="Teixiera M."/>
            <person name="Abouelleil A."/>
            <person name="Chapman S.B."/>
            <person name="Priest M."/>
            <person name="Young S.K."/>
            <person name="Wortman J."/>
            <person name="Nusbaum C."/>
            <person name="Birren B."/>
        </authorList>
    </citation>
    <scope>NUCLEOTIDE SEQUENCE [LARGE SCALE GENOMIC DNA]</scope>
    <source>
        <strain evidence="7 8">CBS 83496</strain>
    </source>
</reference>
<keyword evidence="2 6" id="KW-0812">Transmembrane</keyword>
<evidence type="ECO:0000313" key="8">
    <source>
        <dbReference type="Proteomes" id="UP000054466"/>
    </source>
</evidence>
<gene>
    <name evidence="7" type="ORF">PV07_11799</name>
</gene>
<dbReference type="Proteomes" id="UP000054466">
    <property type="component" value="Unassembled WGS sequence"/>
</dbReference>
<evidence type="ECO:0000256" key="4">
    <source>
        <dbReference type="ARBA" id="ARBA00023136"/>
    </source>
</evidence>
<dbReference type="PANTHER" id="PTHR23294">
    <property type="entry name" value="ET TRANSLATION PRODUCT-RELATED"/>
    <property type="match status" value="1"/>
</dbReference>
<feature type="transmembrane region" description="Helical" evidence="6">
    <location>
        <begin position="51"/>
        <end position="71"/>
    </location>
</feature>
<feature type="region of interest" description="Disordered" evidence="5">
    <location>
        <begin position="452"/>
        <end position="483"/>
    </location>
</feature>
<organism evidence="7 8">
    <name type="scientific">Cladophialophora immunda</name>
    <dbReference type="NCBI Taxonomy" id="569365"/>
    <lineage>
        <taxon>Eukaryota</taxon>
        <taxon>Fungi</taxon>
        <taxon>Dikarya</taxon>
        <taxon>Ascomycota</taxon>
        <taxon>Pezizomycotina</taxon>
        <taxon>Eurotiomycetes</taxon>
        <taxon>Chaetothyriomycetidae</taxon>
        <taxon>Chaetothyriales</taxon>
        <taxon>Herpotrichiellaceae</taxon>
        <taxon>Cladophialophora</taxon>
    </lineage>
</organism>
<evidence type="ECO:0000313" key="7">
    <source>
        <dbReference type="EMBL" id="KIW23612.1"/>
    </source>
</evidence>